<dbReference type="AlphaFoldDB" id="A8SDU5"/>
<dbReference type="EMBL" id="ABED02000028">
    <property type="protein sequence ID" value="EDP21004.1"/>
    <property type="molecule type" value="Genomic_DNA"/>
</dbReference>
<evidence type="ECO:0000313" key="2">
    <source>
        <dbReference type="Proteomes" id="UP000005945"/>
    </source>
</evidence>
<reference evidence="1 2" key="2">
    <citation type="submission" date="2007-09" db="EMBL/GenBank/DDBJ databases">
        <authorList>
            <person name="Fulton L."/>
            <person name="Clifton S."/>
            <person name="Fulton B."/>
            <person name="Xu J."/>
            <person name="Minx P."/>
            <person name="Pepin K.H."/>
            <person name="Johnson M."/>
            <person name="Thiruvilangam P."/>
            <person name="Bhonagiri V."/>
            <person name="Nash W.E."/>
            <person name="Mardis E.R."/>
            <person name="Wilson R.K."/>
        </authorList>
    </citation>
    <scope>NUCLEOTIDE SEQUENCE [LARGE SCALE GENOMIC DNA]</scope>
    <source>
        <strain evidence="1 2">M21/2</strain>
    </source>
</reference>
<sequence>MLGWYGDIKIPGKDMTKLLPYLCANDNPVITIESAQ</sequence>
<evidence type="ECO:0000313" key="1">
    <source>
        <dbReference type="EMBL" id="EDP21004.1"/>
    </source>
</evidence>
<reference evidence="1 2" key="1">
    <citation type="submission" date="2007-09" db="EMBL/GenBank/DDBJ databases">
        <title>Draft genome sequence of Faecalibacterium prausnitzii M21/2.</title>
        <authorList>
            <person name="Sudarsanam P."/>
            <person name="Ley R."/>
            <person name="Guruge J."/>
            <person name="Turnbaugh P.J."/>
            <person name="Mahowald M."/>
            <person name="Liep D."/>
            <person name="Gordon J."/>
        </authorList>
    </citation>
    <scope>NUCLEOTIDE SEQUENCE [LARGE SCALE GENOMIC DNA]</scope>
    <source>
        <strain evidence="1 2">M21/2</strain>
    </source>
</reference>
<gene>
    <name evidence="1" type="ORF">FAEPRAM212_02332</name>
</gene>
<accession>A8SDU5</accession>
<protein>
    <submittedName>
        <fullName evidence="1">Uncharacterized protein</fullName>
    </submittedName>
</protein>
<proteinExistence type="predicted"/>
<organism evidence="1 2">
    <name type="scientific">Faecalibacterium prausnitzii M21/2</name>
    <dbReference type="NCBI Taxonomy" id="411485"/>
    <lineage>
        <taxon>Bacteria</taxon>
        <taxon>Bacillati</taxon>
        <taxon>Bacillota</taxon>
        <taxon>Clostridia</taxon>
        <taxon>Eubacteriales</taxon>
        <taxon>Oscillospiraceae</taxon>
        <taxon>Faecalibacterium</taxon>
    </lineage>
</organism>
<name>A8SDU5_9FIRM</name>
<comment type="caution">
    <text evidence="1">The sequence shown here is derived from an EMBL/GenBank/DDBJ whole genome shotgun (WGS) entry which is preliminary data.</text>
</comment>
<dbReference type="Proteomes" id="UP000005945">
    <property type="component" value="Unassembled WGS sequence"/>
</dbReference>
<dbReference type="HOGENOM" id="CLU_3356301_0_0_9"/>